<dbReference type="PANTHER" id="PTHR43861:SF1">
    <property type="entry name" value="TRANS-ACONITATE 2-METHYLTRANSFERASE"/>
    <property type="match status" value="1"/>
</dbReference>
<feature type="domain" description="Methyltransferase" evidence="3">
    <location>
        <begin position="41"/>
        <end position="129"/>
    </location>
</feature>
<dbReference type="GO" id="GO:0008168">
    <property type="term" value="F:methyltransferase activity"/>
    <property type="evidence" value="ECO:0007669"/>
    <property type="project" value="UniProtKB-KW"/>
</dbReference>
<dbReference type="CDD" id="cd02440">
    <property type="entry name" value="AdoMet_MTases"/>
    <property type="match status" value="1"/>
</dbReference>
<keyword evidence="5" id="KW-1185">Reference proteome</keyword>
<proteinExistence type="predicted"/>
<protein>
    <submittedName>
        <fullName evidence="4">SAM-dependent methyltransferase</fullName>
    </submittedName>
</protein>
<dbReference type="InterPro" id="IPR029063">
    <property type="entry name" value="SAM-dependent_MTases_sf"/>
</dbReference>
<dbReference type="PANTHER" id="PTHR43861">
    <property type="entry name" value="TRANS-ACONITATE 2-METHYLTRANSFERASE-RELATED"/>
    <property type="match status" value="1"/>
</dbReference>
<keyword evidence="1 4" id="KW-0489">Methyltransferase</keyword>
<sequence>MSTTGNFYEDKAEEYFSLTFDADTSAPRERFLAKLPRRARILDAGCGSGRDLRAFKRAGHVALGIDSSVAMASLAYAYSGVECMVLRLEDIAFERSFDGIWACASLLHLPRAQLVPVLMRLHQALVFGGTLFLALQEGQGERCIEDGRHYVYYRLSEVLNALGQAGFEASESWLTTSSPLLYGTPHWINVLAIAS</sequence>
<dbReference type="Gene3D" id="3.40.50.150">
    <property type="entry name" value="Vaccinia Virus protein VP39"/>
    <property type="match status" value="1"/>
</dbReference>
<evidence type="ECO:0000313" key="4">
    <source>
        <dbReference type="EMBL" id="AWI53419.1"/>
    </source>
</evidence>
<dbReference type="SUPFAM" id="SSF53335">
    <property type="entry name" value="S-adenosyl-L-methionine-dependent methyltransferases"/>
    <property type="match status" value="1"/>
</dbReference>
<dbReference type="EMBL" id="CP029210">
    <property type="protein sequence ID" value="AWI53419.1"/>
    <property type="molecule type" value="Genomic_DNA"/>
</dbReference>
<dbReference type="KEGG" id="aon:DEH84_08215"/>
<evidence type="ECO:0000259" key="3">
    <source>
        <dbReference type="Pfam" id="PF13649"/>
    </source>
</evidence>
<dbReference type="Proteomes" id="UP000244892">
    <property type="component" value="Chromosome"/>
</dbReference>
<keyword evidence="2 4" id="KW-0808">Transferase</keyword>
<dbReference type="InterPro" id="IPR041698">
    <property type="entry name" value="Methyltransf_25"/>
</dbReference>
<dbReference type="Pfam" id="PF13649">
    <property type="entry name" value="Methyltransf_25"/>
    <property type="match status" value="1"/>
</dbReference>
<reference evidence="4 5" key="1">
    <citation type="submission" date="2018-05" db="EMBL/GenBank/DDBJ databases">
        <title>complete genome sequence of Aquabacterium olei NBRC 110486.</title>
        <authorList>
            <person name="Tang B."/>
            <person name="Chang J."/>
            <person name="Zhang L."/>
            <person name="Yang H."/>
        </authorList>
    </citation>
    <scope>NUCLEOTIDE SEQUENCE [LARGE SCALE GENOMIC DNA]</scope>
    <source>
        <strain evidence="4 5">NBRC 110486</strain>
    </source>
</reference>
<accession>A0A2U8FQX1</accession>
<dbReference type="GO" id="GO:0032259">
    <property type="term" value="P:methylation"/>
    <property type="evidence" value="ECO:0007669"/>
    <property type="project" value="UniProtKB-KW"/>
</dbReference>
<dbReference type="AlphaFoldDB" id="A0A2U8FQX1"/>
<name>A0A2U8FQX1_9BURK</name>
<evidence type="ECO:0000313" key="5">
    <source>
        <dbReference type="Proteomes" id="UP000244892"/>
    </source>
</evidence>
<evidence type="ECO:0000256" key="1">
    <source>
        <dbReference type="ARBA" id="ARBA00022603"/>
    </source>
</evidence>
<dbReference type="RefSeq" id="WP_109036407.1">
    <property type="nucleotide sequence ID" value="NZ_CP029210.1"/>
</dbReference>
<evidence type="ECO:0000256" key="2">
    <source>
        <dbReference type="ARBA" id="ARBA00022679"/>
    </source>
</evidence>
<dbReference type="OrthoDB" id="9804312at2"/>
<organism evidence="4 5">
    <name type="scientific">Aquabacterium olei</name>
    <dbReference type="NCBI Taxonomy" id="1296669"/>
    <lineage>
        <taxon>Bacteria</taxon>
        <taxon>Pseudomonadati</taxon>
        <taxon>Pseudomonadota</taxon>
        <taxon>Betaproteobacteria</taxon>
        <taxon>Burkholderiales</taxon>
        <taxon>Aquabacterium</taxon>
    </lineage>
</organism>
<gene>
    <name evidence="4" type="ORF">DEH84_08215</name>
</gene>